<name>A0A9W9LR38_9EURO</name>
<evidence type="ECO:0000313" key="2">
    <source>
        <dbReference type="EMBL" id="KAJ5172929.1"/>
    </source>
</evidence>
<evidence type="ECO:0000256" key="1">
    <source>
        <dbReference type="SAM" id="MobiDB-lite"/>
    </source>
</evidence>
<comment type="caution">
    <text evidence="2">The sequence shown here is derived from an EMBL/GenBank/DDBJ whole genome shotgun (WGS) entry which is preliminary data.</text>
</comment>
<proteinExistence type="predicted"/>
<feature type="region of interest" description="Disordered" evidence="1">
    <location>
        <begin position="1"/>
        <end position="23"/>
    </location>
</feature>
<reference evidence="2" key="1">
    <citation type="submission" date="2022-11" db="EMBL/GenBank/DDBJ databases">
        <authorList>
            <person name="Petersen C."/>
        </authorList>
    </citation>
    <scope>NUCLEOTIDE SEQUENCE</scope>
    <source>
        <strain evidence="2">IBT 21917</strain>
    </source>
</reference>
<reference evidence="2" key="2">
    <citation type="journal article" date="2023" name="IMA Fungus">
        <title>Comparative genomic study of the Penicillium genus elucidates a diverse pangenome and 15 lateral gene transfer events.</title>
        <authorList>
            <person name="Petersen C."/>
            <person name="Sorensen T."/>
            <person name="Nielsen M.R."/>
            <person name="Sondergaard T.E."/>
            <person name="Sorensen J.L."/>
            <person name="Fitzpatrick D.A."/>
            <person name="Frisvad J.C."/>
            <person name="Nielsen K.L."/>
        </authorList>
    </citation>
    <scope>NUCLEOTIDE SEQUENCE</scope>
    <source>
        <strain evidence="2">IBT 21917</strain>
    </source>
</reference>
<protein>
    <submittedName>
        <fullName evidence="2">Uncharacterized protein</fullName>
    </submittedName>
</protein>
<accession>A0A9W9LR38</accession>
<evidence type="ECO:0000313" key="3">
    <source>
        <dbReference type="Proteomes" id="UP001146351"/>
    </source>
</evidence>
<keyword evidence="3" id="KW-1185">Reference proteome</keyword>
<dbReference type="AlphaFoldDB" id="A0A9W9LR38"/>
<dbReference type="Proteomes" id="UP001146351">
    <property type="component" value="Unassembled WGS sequence"/>
</dbReference>
<sequence length="250" mass="27150">MCPEDWNMDKPELGKEPNPAPRYRTQVTLNGNKKSAVVAFGNSKRLSGVGKTPEGSLAFVPCADLLKSTAPLKHYPTRCKSPLTCLTAQGHGAAPDCLVDRRVAKSVKIEVAFCGQEETRKYPPCDDNYRPIPTAEYVVDVFAGGKHSNGFLSIQPTAPEGVIYKNVPTEGDYENLPECSELPSGKVEQWPVPVKNCQVGIHCRDDCGDKVTYDCRVSYAPEDDGQSVDMCGEAPPGLEPCDLKSLGFLV</sequence>
<dbReference type="EMBL" id="JAPQKO010000003">
    <property type="protein sequence ID" value="KAJ5172929.1"/>
    <property type="molecule type" value="Genomic_DNA"/>
</dbReference>
<organism evidence="2 3">
    <name type="scientific">Penicillium capsulatum</name>
    <dbReference type="NCBI Taxonomy" id="69766"/>
    <lineage>
        <taxon>Eukaryota</taxon>
        <taxon>Fungi</taxon>
        <taxon>Dikarya</taxon>
        <taxon>Ascomycota</taxon>
        <taxon>Pezizomycotina</taxon>
        <taxon>Eurotiomycetes</taxon>
        <taxon>Eurotiomycetidae</taxon>
        <taxon>Eurotiales</taxon>
        <taxon>Aspergillaceae</taxon>
        <taxon>Penicillium</taxon>
    </lineage>
</organism>
<gene>
    <name evidence="2" type="ORF">N7492_005522</name>
</gene>